<dbReference type="SMART" id="SM00249">
    <property type="entry name" value="PHD"/>
    <property type="match status" value="3"/>
</dbReference>
<dbReference type="InterPro" id="IPR019787">
    <property type="entry name" value="Znf_PHD-finger"/>
</dbReference>
<keyword evidence="1" id="KW-0479">Metal-binding</keyword>
<sequence length="919" mass="102967">MASDGAARGRPPKLPASEGLDPSNVLTYKRRRRGTGANAGHSAVTPGPDPVKNKMSAVVHATSSHQGGRQNLDRCWRSWRDTLEGVLQSTAGNQGSGGIQSCIRDALRYNGCQPTEHGNLADGQGAGREDPAGAVHSEENSGALVQLEDGTAASLEANKAMCHKALFDILISEKFAMLCDLLAATFHVNKPDDLIGLQIIDAKMRNGDYAQNPALLDHDIKQIWKKIEHVGQQMAGLASSLSLISQASHQKQASGVSEIDVAEHRIEETNLGGGAHKALRELTPPCDSGHSTIPKQTGTSGSDGICKDCGGKADSEGRIICDRCEAAYHVSCLKLAIDEEAPAKWYCPSCFGLDGPSKNNNNGRSHEGCDVCEWLVVEKPEEPAEDVIQPELAIKTQESSVSSMDEDSEPDLSTTALANLCKHCGTCEDENKKFLVCGHPYCAYKFYHVLCMKESQIASEKQKNLACWYCPSCLCRRCFRNKDDEEIVLCDGCDDAYHIYCTTPPLECVPRGNWYCMLCNARRSARGMERYEKSILQKAKRVPDAKRPKEKRYTVACEEQQCGWRVCARKTKADKWKITSVKQPHVCATAEAEENHLQLNSRFIARQLCPVVKHMPTITDGSVPLLDPRFDEHHRARRIENGEIWMWERLPVGRPHRLDPHNLGFLKETQLECPYRGTPLRSEPTEHTTCHATRTSASPTSWTPFCHNMFNRQKNKKITNWQLEHQRYIDEWMLMEQNNMGIHAVHRDKAFHDYLVWFGQRTRLQLRPAWTEQDIADIASEDEGNNPYDQATREGRQVEIAPALARARAMHRLRKVAAHALDVDVPGCGRSPQQPWCRTFSRTCWRDFIFTWCTWWRGLLLHMVQRTHRRGGGQGHGHYDDEDDEGRGEYYDHEYDEIGMSQLGDAPQGTQGPPVRAST</sequence>
<gene>
    <name evidence="7" type="ORF">NCGR_LOCUS66883</name>
</gene>
<dbReference type="InterPro" id="IPR011011">
    <property type="entry name" value="Znf_FYVE_PHD"/>
</dbReference>
<evidence type="ECO:0000256" key="5">
    <source>
        <dbReference type="SAM" id="MobiDB-lite"/>
    </source>
</evidence>
<feature type="domain" description="PHD-type" evidence="6">
    <location>
        <begin position="303"/>
        <end position="353"/>
    </location>
</feature>
<dbReference type="SUPFAM" id="SSF57903">
    <property type="entry name" value="FYVE/PHD zinc finger"/>
    <property type="match status" value="3"/>
</dbReference>
<proteinExistence type="predicted"/>
<keyword evidence="3" id="KW-0862">Zinc</keyword>
<dbReference type="EMBL" id="CAJGYO010000602">
    <property type="protein sequence ID" value="CAD6342786.1"/>
    <property type="molecule type" value="Genomic_DNA"/>
</dbReference>
<feature type="region of interest" description="Disordered" evidence="5">
    <location>
        <begin position="676"/>
        <end position="695"/>
    </location>
</feature>
<dbReference type="Gene3D" id="3.30.40.10">
    <property type="entry name" value="Zinc/RING finger domain, C3HC4 (zinc finger)"/>
    <property type="match status" value="1"/>
</dbReference>
<dbReference type="OrthoDB" id="1903104at2759"/>
<evidence type="ECO:0000313" key="7">
    <source>
        <dbReference type="EMBL" id="CAD6342786.1"/>
    </source>
</evidence>
<organism evidence="7 8">
    <name type="scientific">Miscanthus lutarioriparius</name>
    <dbReference type="NCBI Taxonomy" id="422564"/>
    <lineage>
        <taxon>Eukaryota</taxon>
        <taxon>Viridiplantae</taxon>
        <taxon>Streptophyta</taxon>
        <taxon>Embryophyta</taxon>
        <taxon>Tracheophyta</taxon>
        <taxon>Spermatophyta</taxon>
        <taxon>Magnoliopsida</taxon>
        <taxon>Liliopsida</taxon>
        <taxon>Poales</taxon>
        <taxon>Poaceae</taxon>
        <taxon>PACMAD clade</taxon>
        <taxon>Panicoideae</taxon>
        <taxon>Andropogonodae</taxon>
        <taxon>Andropogoneae</taxon>
        <taxon>Saccharinae</taxon>
        <taxon>Miscanthus</taxon>
    </lineage>
</organism>
<evidence type="ECO:0000256" key="1">
    <source>
        <dbReference type="ARBA" id="ARBA00022723"/>
    </source>
</evidence>
<accession>A0A811SKW1</accession>
<name>A0A811SKW1_9POAL</name>
<dbReference type="PROSITE" id="PS01359">
    <property type="entry name" value="ZF_PHD_1"/>
    <property type="match status" value="1"/>
</dbReference>
<feature type="domain" description="PHD-type" evidence="6">
    <location>
        <begin position="472"/>
        <end position="522"/>
    </location>
</feature>
<comment type="caution">
    <text evidence="7">The sequence shown here is derived from an EMBL/GenBank/DDBJ whole genome shotgun (WGS) entry which is preliminary data.</text>
</comment>
<feature type="region of interest" description="Disordered" evidence="5">
    <location>
        <begin position="118"/>
        <end position="139"/>
    </location>
</feature>
<evidence type="ECO:0000256" key="3">
    <source>
        <dbReference type="ARBA" id="ARBA00022833"/>
    </source>
</evidence>
<dbReference type="InterPro" id="IPR001965">
    <property type="entry name" value="Znf_PHD"/>
</dbReference>
<dbReference type="InterPro" id="IPR019786">
    <property type="entry name" value="Zinc_finger_PHD-type_CS"/>
</dbReference>
<reference evidence="7" key="1">
    <citation type="submission" date="2020-10" db="EMBL/GenBank/DDBJ databases">
        <authorList>
            <person name="Han B."/>
            <person name="Lu T."/>
            <person name="Zhao Q."/>
            <person name="Huang X."/>
            <person name="Zhao Y."/>
        </authorList>
    </citation>
    <scope>NUCLEOTIDE SEQUENCE</scope>
</reference>
<dbReference type="Gene3D" id="2.30.30.1150">
    <property type="match status" value="1"/>
</dbReference>
<feature type="domain" description="PHD-type" evidence="6">
    <location>
        <begin position="418"/>
        <end position="476"/>
    </location>
</feature>
<dbReference type="AlphaFoldDB" id="A0A811SKW1"/>
<feature type="region of interest" description="Disordered" evidence="5">
    <location>
        <begin position="869"/>
        <end position="891"/>
    </location>
</feature>
<dbReference type="Pfam" id="PF00628">
    <property type="entry name" value="PHD"/>
    <property type="match status" value="2"/>
</dbReference>
<evidence type="ECO:0000313" key="8">
    <source>
        <dbReference type="Proteomes" id="UP000604825"/>
    </source>
</evidence>
<keyword evidence="8" id="KW-1185">Reference proteome</keyword>
<dbReference type="PROSITE" id="PS50016">
    <property type="entry name" value="ZF_PHD_2"/>
    <property type="match status" value="3"/>
</dbReference>
<feature type="region of interest" description="Disordered" evidence="5">
    <location>
        <begin position="1"/>
        <end position="25"/>
    </location>
</feature>
<feature type="compositionally biased region" description="Basic and acidic residues" evidence="5">
    <location>
        <begin position="127"/>
        <end position="139"/>
    </location>
</feature>
<evidence type="ECO:0000259" key="6">
    <source>
        <dbReference type="PROSITE" id="PS50016"/>
    </source>
</evidence>
<dbReference type="PANTHER" id="PTHR47162">
    <property type="entry name" value="OS02G0192300 PROTEIN"/>
    <property type="match status" value="1"/>
</dbReference>
<dbReference type="Proteomes" id="UP000604825">
    <property type="component" value="Unassembled WGS sequence"/>
</dbReference>
<keyword evidence="2 4" id="KW-0863">Zinc-finger</keyword>
<dbReference type="PANTHER" id="PTHR47162:SF9">
    <property type="entry name" value="PHD FINGER PROTEIN EHD3-LIKE"/>
    <property type="match status" value="1"/>
</dbReference>
<dbReference type="InterPro" id="IPR013083">
    <property type="entry name" value="Znf_RING/FYVE/PHD"/>
</dbReference>
<evidence type="ECO:0000256" key="4">
    <source>
        <dbReference type="PROSITE-ProRule" id="PRU00146"/>
    </source>
</evidence>
<dbReference type="GO" id="GO:0008270">
    <property type="term" value="F:zinc ion binding"/>
    <property type="evidence" value="ECO:0007669"/>
    <property type="project" value="UniProtKB-KW"/>
</dbReference>
<protein>
    <recommendedName>
        <fullName evidence="6">PHD-type domain-containing protein</fullName>
    </recommendedName>
</protein>
<evidence type="ECO:0000256" key="2">
    <source>
        <dbReference type="ARBA" id="ARBA00022771"/>
    </source>
</evidence>